<keyword evidence="2" id="KW-0067">ATP-binding</keyword>
<evidence type="ECO:0000313" key="13">
    <source>
        <dbReference type="Proteomes" id="UP000252266"/>
    </source>
</evidence>
<keyword evidence="3" id="KW-0902">Two-component regulatory system</keyword>
<dbReference type="Gene3D" id="1.10.8.60">
    <property type="match status" value="1"/>
</dbReference>
<dbReference type="PROSITE" id="PS00676">
    <property type="entry name" value="SIGMA54_INTERACT_2"/>
    <property type="match status" value="1"/>
</dbReference>
<reference evidence="12 13" key="1">
    <citation type="submission" date="2014-07" db="EMBL/GenBank/DDBJ databases">
        <title>Draft genome sequence of Thalassospira xiamenensis IB13.</title>
        <authorList>
            <person name="Lai Q."/>
            <person name="Shao Z."/>
        </authorList>
    </citation>
    <scope>NUCLEOTIDE SEQUENCE [LARGE SCALE GENOMIC DNA]</scope>
    <source>
        <strain evidence="12 13">IB13</strain>
    </source>
</reference>
<evidence type="ECO:0000256" key="2">
    <source>
        <dbReference type="ARBA" id="ARBA00022840"/>
    </source>
</evidence>
<proteinExistence type="predicted"/>
<dbReference type="Gene3D" id="3.40.50.2300">
    <property type="match status" value="1"/>
</dbReference>
<dbReference type="SUPFAM" id="SSF52172">
    <property type="entry name" value="CheY-like"/>
    <property type="match status" value="1"/>
</dbReference>
<dbReference type="InterPro" id="IPR002078">
    <property type="entry name" value="Sigma_54_int"/>
</dbReference>
<dbReference type="SMART" id="SM00448">
    <property type="entry name" value="REC"/>
    <property type="match status" value="1"/>
</dbReference>
<keyword evidence="7" id="KW-0804">Transcription</keyword>
<dbReference type="AlphaFoldDB" id="A0A367XAK3"/>
<dbReference type="InterPro" id="IPR027417">
    <property type="entry name" value="P-loop_NTPase"/>
</dbReference>
<feature type="region of interest" description="Disordered" evidence="9">
    <location>
        <begin position="15"/>
        <end position="37"/>
    </location>
</feature>
<dbReference type="Gene3D" id="3.40.50.300">
    <property type="entry name" value="P-loop containing nucleotide triphosphate hydrolases"/>
    <property type="match status" value="1"/>
</dbReference>
<dbReference type="Pfam" id="PF00072">
    <property type="entry name" value="Response_reg"/>
    <property type="match status" value="1"/>
</dbReference>
<evidence type="ECO:0000256" key="5">
    <source>
        <dbReference type="ARBA" id="ARBA00023125"/>
    </source>
</evidence>
<dbReference type="InterPro" id="IPR025944">
    <property type="entry name" value="Sigma_54_int_dom_CS"/>
</dbReference>
<keyword evidence="6" id="KW-0010">Activator</keyword>
<dbReference type="InterPro" id="IPR058031">
    <property type="entry name" value="AAA_lid_NorR"/>
</dbReference>
<dbReference type="PANTHER" id="PTHR32071:SF91">
    <property type="entry name" value="TUNGSTATE-RESPONSIVE TWO COMPONENT SIGMA54-DEPENDENT SIGNAL TRANSDUCTION SYSTEM RESPONSE REGULATOR FIS FAMILY"/>
    <property type="match status" value="1"/>
</dbReference>
<dbReference type="Pfam" id="PF00158">
    <property type="entry name" value="Sigma54_activat"/>
    <property type="match status" value="1"/>
</dbReference>
<dbReference type="Pfam" id="PF02954">
    <property type="entry name" value="HTH_8"/>
    <property type="match status" value="1"/>
</dbReference>
<keyword evidence="8" id="KW-0597">Phosphoprotein</keyword>
<dbReference type="SUPFAM" id="SSF46689">
    <property type="entry name" value="Homeodomain-like"/>
    <property type="match status" value="1"/>
</dbReference>
<dbReference type="PROSITE" id="PS50045">
    <property type="entry name" value="SIGMA54_INTERACT_4"/>
    <property type="match status" value="1"/>
</dbReference>
<dbReference type="InterPro" id="IPR011006">
    <property type="entry name" value="CheY-like_superfamily"/>
</dbReference>
<dbReference type="InterPro" id="IPR025943">
    <property type="entry name" value="Sigma_54_int_dom_ATP-bd_2"/>
</dbReference>
<dbReference type="FunFam" id="3.40.50.300:FF:000006">
    <property type="entry name" value="DNA-binding transcriptional regulator NtrC"/>
    <property type="match status" value="1"/>
</dbReference>
<feature type="domain" description="Sigma-54 factor interaction" evidence="10">
    <location>
        <begin position="189"/>
        <end position="418"/>
    </location>
</feature>
<dbReference type="PROSITE" id="PS50110">
    <property type="entry name" value="RESPONSE_REGULATORY"/>
    <property type="match status" value="1"/>
</dbReference>
<gene>
    <name evidence="12" type="ORF">TH44_13050</name>
</gene>
<comment type="caution">
    <text evidence="12">The sequence shown here is derived from an EMBL/GenBank/DDBJ whole genome shotgun (WGS) entry which is preliminary data.</text>
</comment>
<dbReference type="Proteomes" id="UP000252266">
    <property type="component" value="Unassembled WGS sequence"/>
</dbReference>
<evidence type="ECO:0000256" key="1">
    <source>
        <dbReference type="ARBA" id="ARBA00022741"/>
    </source>
</evidence>
<dbReference type="Gene3D" id="1.10.10.60">
    <property type="entry name" value="Homeodomain-like"/>
    <property type="match status" value="1"/>
</dbReference>
<evidence type="ECO:0000256" key="7">
    <source>
        <dbReference type="ARBA" id="ARBA00023163"/>
    </source>
</evidence>
<dbReference type="InterPro" id="IPR003593">
    <property type="entry name" value="AAA+_ATPase"/>
</dbReference>
<evidence type="ECO:0000259" key="10">
    <source>
        <dbReference type="PROSITE" id="PS50045"/>
    </source>
</evidence>
<feature type="domain" description="Response regulatory" evidence="11">
    <location>
        <begin position="46"/>
        <end position="160"/>
    </location>
</feature>
<dbReference type="CDD" id="cd00009">
    <property type="entry name" value="AAA"/>
    <property type="match status" value="1"/>
</dbReference>
<dbReference type="InterPro" id="IPR001789">
    <property type="entry name" value="Sig_transdc_resp-reg_receiver"/>
</dbReference>
<evidence type="ECO:0000313" key="12">
    <source>
        <dbReference type="EMBL" id="RCK50170.1"/>
    </source>
</evidence>
<keyword evidence="1" id="KW-0547">Nucleotide-binding</keyword>
<dbReference type="GO" id="GO:0005524">
    <property type="term" value="F:ATP binding"/>
    <property type="evidence" value="ECO:0007669"/>
    <property type="project" value="UniProtKB-KW"/>
</dbReference>
<organism evidence="12 13">
    <name type="scientific">Thalassospira xiamenensis</name>
    <dbReference type="NCBI Taxonomy" id="220697"/>
    <lineage>
        <taxon>Bacteria</taxon>
        <taxon>Pseudomonadati</taxon>
        <taxon>Pseudomonadota</taxon>
        <taxon>Alphaproteobacteria</taxon>
        <taxon>Rhodospirillales</taxon>
        <taxon>Thalassospiraceae</taxon>
        <taxon>Thalassospira</taxon>
    </lineage>
</organism>
<keyword evidence="4" id="KW-0805">Transcription regulation</keyword>
<feature type="modified residue" description="4-aspartylphosphate" evidence="8">
    <location>
        <position position="95"/>
    </location>
</feature>
<dbReference type="SMART" id="SM00382">
    <property type="entry name" value="AAA"/>
    <property type="match status" value="1"/>
</dbReference>
<evidence type="ECO:0000259" key="11">
    <source>
        <dbReference type="PROSITE" id="PS50110"/>
    </source>
</evidence>
<evidence type="ECO:0000256" key="3">
    <source>
        <dbReference type="ARBA" id="ARBA00023012"/>
    </source>
</evidence>
<dbReference type="InterPro" id="IPR009057">
    <property type="entry name" value="Homeodomain-like_sf"/>
</dbReference>
<accession>A0A367XAK3</accession>
<dbReference type="GO" id="GO:0000160">
    <property type="term" value="P:phosphorelay signal transduction system"/>
    <property type="evidence" value="ECO:0007669"/>
    <property type="project" value="UniProtKB-KW"/>
</dbReference>
<evidence type="ECO:0000256" key="6">
    <source>
        <dbReference type="ARBA" id="ARBA00023159"/>
    </source>
</evidence>
<keyword evidence="5" id="KW-0238">DNA-binding</keyword>
<dbReference type="EMBL" id="JPWJ01000006">
    <property type="protein sequence ID" value="RCK50170.1"/>
    <property type="molecule type" value="Genomic_DNA"/>
</dbReference>
<name>A0A367XAK3_9PROT</name>
<evidence type="ECO:0000256" key="8">
    <source>
        <dbReference type="PROSITE-ProRule" id="PRU00169"/>
    </source>
</evidence>
<evidence type="ECO:0000256" key="4">
    <source>
        <dbReference type="ARBA" id="ARBA00023015"/>
    </source>
</evidence>
<dbReference type="GO" id="GO:0006355">
    <property type="term" value="P:regulation of DNA-templated transcription"/>
    <property type="evidence" value="ECO:0007669"/>
    <property type="project" value="InterPro"/>
</dbReference>
<dbReference type="SUPFAM" id="SSF52540">
    <property type="entry name" value="P-loop containing nucleoside triphosphate hydrolases"/>
    <property type="match status" value="1"/>
</dbReference>
<dbReference type="PANTHER" id="PTHR32071">
    <property type="entry name" value="TRANSCRIPTIONAL REGULATORY PROTEIN"/>
    <property type="match status" value="1"/>
</dbReference>
<dbReference type="PROSITE" id="PS00688">
    <property type="entry name" value="SIGMA54_INTERACT_3"/>
    <property type="match status" value="1"/>
</dbReference>
<dbReference type="CDD" id="cd00156">
    <property type="entry name" value="REC"/>
    <property type="match status" value="1"/>
</dbReference>
<evidence type="ECO:0000256" key="9">
    <source>
        <dbReference type="SAM" id="MobiDB-lite"/>
    </source>
</evidence>
<dbReference type="Pfam" id="PF25601">
    <property type="entry name" value="AAA_lid_14"/>
    <property type="match status" value="1"/>
</dbReference>
<dbReference type="GO" id="GO:0043565">
    <property type="term" value="F:sequence-specific DNA binding"/>
    <property type="evidence" value="ECO:0007669"/>
    <property type="project" value="InterPro"/>
</dbReference>
<sequence length="485" mass="53883">MTGMIGGGISMRSTAMGAPDLVAPSPASQPDGKPGPEFGPWLEKASILIVDDEPGMRNFLVRTLGPRAKRVEEAADCEEATKLLDQHHFDVVILDNIMPGKSGVEWLTEQREIGFFSDAILMTAYADLDTAIKALRAGAVDFVLKPFRSNQILNAVARCLDRMRLRRENHVLRHELRATSDHVLLRDKLIGYSAQIQEIRETIARVAPLPTSILISGESGTGKEVTARSLHALSDRAEKPFVPINCAAIPSEMIEAELFGHLKGAFTGAQTTRDGLFMHAQGGTLFLDEVGELSLATQSKLLRAIESRRIRPVGSEREAPVDLRFIFATNADLEAEVEVGRFRADLFYRINVMHIAMPPLRERGDDVLELASLFMSKLSKQLGVPQVAMDGAVRAGLTRYDWPGNVRELRNLVERTLILGRFPSEFRDEQAGMDGHTDQDETLEEMERRHIMAMVHKTGGNRNEAARRLGISRKTIDRKFADWAD</sequence>
<dbReference type="InterPro" id="IPR002197">
    <property type="entry name" value="HTH_Fis"/>
</dbReference>
<protein>
    <submittedName>
        <fullName evidence="12">Fis family transcriptional regulator</fullName>
    </submittedName>
</protein>